<proteinExistence type="predicted"/>
<accession>A0A517LP01</accession>
<dbReference type="EMBL" id="CP042201">
    <property type="protein sequence ID" value="QDS77351.1"/>
    <property type="molecule type" value="Genomic_DNA"/>
</dbReference>
<evidence type="ECO:0000313" key="1">
    <source>
        <dbReference type="EMBL" id="QDS77351.1"/>
    </source>
</evidence>
<sequence length="200" mass="22713">MSSTSTKNSWNSDRCVREATTHKLGKDQAKSIKSIETLQRLEITLEAKRIRAKERFISQVRYEKNELYLTTPTCVPFVLAFWYQVLSCSTTLISASTCLEKRKRGKHDQCLRCTKEATAAEAMKARKLLRERHAAIEAGKNFGKESAKAQAKEAARKEAKKENVILEGLHPDARKAYKQAKREGKLEAERKALRAWGFPG</sequence>
<evidence type="ECO:0000313" key="2">
    <source>
        <dbReference type="Proteomes" id="UP000316270"/>
    </source>
</evidence>
<gene>
    <name evidence="1" type="ORF">FKW77_005358</name>
</gene>
<dbReference type="Proteomes" id="UP000316270">
    <property type="component" value="Chromosome 17"/>
</dbReference>
<organism evidence="1 2">
    <name type="scientific">Venturia effusa</name>
    <dbReference type="NCBI Taxonomy" id="50376"/>
    <lineage>
        <taxon>Eukaryota</taxon>
        <taxon>Fungi</taxon>
        <taxon>Dikarya</taxon>
        <taxon>Ascomycota</taxon>
        <taxon>Pezizomycotina</taxon>
        <taxon>Dothideomycetes</taxon>
        <taxon>Pleosporomycetidae</taxon>
        <taxon>Venturiales</taxon>
        <taxon>Venturiaceae</taxon>
        <taxon>Venturia</taxon>
    </lineage>
</organism>
<protein>
    <submittedName>
        <fullName evidence="1">Uncharacterized protein</fullName>
    </submittedName>
</protein>
<dbReference type="AlphaFoldDB" id="A0A517LP01"/>
<reference evidence="1 2" key="1">
    <citation type="submission" date="2019-07" db="EMBL/GenBank/DDBJ databases">
        <title>Finished genome of Venturia effusa.</title>
        <authorList>
            <person name="Young C.A."/>
            <person name="Cox M.P."/>
            <person name="Ganley A.R.D."/>
            <person name="David W.J."/>
        </authorList>
    </citation>
    <scope>NUCLEOTIDE SEQUENCE [LARGE SCALE GENOMIC DNA]</scope>
    <source>
        <strain evidence="2">albino</strain>
    </source>
</reference>
<keyword evidence="2" id="KW-1185">Reference proteome</keyword>
<name>A0A517LP01_9PEZI</name>